<accession>A0A834T1F2</accession>
<proteinExistence type="predicted"/>
<gene>
    <name evidence="2" type="ORF">G2W53_032988</name>
</gene>
<name>A0A834T1F2_9FABA</name>
<organism evidence="2 3">
    <name type="scientific">Senna tora</name>
    <dbReference type="NCBI Taxonomy" id="362788"/>
    <lineage>
        <taxon>Eukaryota</taxon>
        <taxon>Viridiplantae</taxon>
        <taxon>Streptophyta</taxon>
        <taxon>Embryophyta</taxon>
        <taxon>Tracheophyta</taxon>
        <taxon>Spermatophyta</taxon>
        <taxon>Magnoliopsida</taxon>
        <taxon>eudicotyledons</taxon>
        <taxon>Gunneridae</taxon>
        <taxon>Pentapetalae</taxon>
        <taxon>rosids</taxon>
        <taxon>fabids</taxon>
        <taxon>Fabales</taxon>
        <taxon>Fabaceae</taxon>
        <taxon>Caesalpinioideae</taxon>
        <taxon>Cassia clade</taxon>
        <taxon>Senna</taxon>
    </lineage>
</organism>
<evidence type="ECO:0000313" key="3">
    <source>
        <dbReference type="Proteomes" id="UP000634136"/>
    </source>
</evidence>
<dbReference type="GO" id="GO:0004386">
    <property type="term" value="F:helicase activity"/>
    <property type="evidence" value="ECO:0007669"/>
    <property type="project" value="UniProtKB-KW"/>
</dbReference>
<keyword evidence="1" id="KW-1133">Transmembrane helix</keyword>
<keyword evidence="1" id="KW-0472">Membrane</keyword>
<dbReference type="AlphaFoldDB" id="A0A834T1F2"/>
<dbReference type="Proteomes" id="UP000634136">
    <property type="component" value="Unassembled WGS sequence"/>
</dbReference>
<keyword evidence="2" id="KW-0547">Nucleotide-binding</keyword>
<dbReference type="InterPro" id="IPR027417">
    <property type="entry name" value="P-loop_NTPase"/>
</dbReference>
<keyword evidence="2" id="KW-0347">Helicase</keyword>
<dbReference type="EMBL" id="JAAIUW010000010">
    <property type="protein sequence ID" value="KAF7812012.1"/>
    <property type="molecule type" value="Genomic_DNA"/>
</dbReference>
<dbReference type="OrthoDB" id="1430886at2759"/>
<reference evidence="2" key="1">
    <citation type="submission" date="2020-09" db="EMBL/GenBank/DDBJ databases">
        <title>Genome-Enabled Discovery of Anthraquinone Biosynthesis in Senna tora.</title>
        <authorList>
            <person name="Kang S.-H."/>
            <person name="Pandey R.P."/>
            <person name="Lee C.-M."/>
            <person name="Sim J.-S."/>
            <person name="Jeong J.-T."/>
            <person name="Choi B.-S."/>
            <person name="Jung M."/>
            <person name="Ginzburg D."/>
            <person name="Zhao K."/>
            <person name="Won S.Y."/>
            <person name="Oh T.-J."/>
            <person name="Yu Y."/>
            <person name="Kim N.-H."/>
            <person name="Lee O.R."/>
            <person name="Lee T.-H."/>
            <person name="Bashyal P."/>
            <person name="Kim T.-S."/>
            <person name="Lee W.-H."/>
            <person name="Kawkins C."/>
            <person name="Kim C.-K."/>
            <person name="Kim J.S."/>
            <person name="Ahn B.O."/>
            <person name="Rhee S.Y."/>
            <person name="Sohng J.K."/>
        </authorList>
    </citation>
    <scope>NUCLEOTIDE SEQUENCE</scope>
    <source>
        <tissue evidence="2">Leaf</tissue>
    </source>
</reference>
<keyword evidence="1" id="KW-0812">Transmembrane</keyword>
<keyword evidence="2" id="KW-0067">ATP-binding</keyword>
<dbReference type="SUPFAM" id="SSF52540">
    <property type="entry name" value="P-loop containing nucleoside triphosphate hydrolases"/>
    <property type="match status" value="1"/>
</dbReference>
<evidence type="ECO:0000313" key="2">
    <source>
        <dbReference type="EMBL" id="KAF7812012.1"/>
    </source>
</evidence>
<keyword evidence="3" id="KW-1185">Reference proteome</keyword>
<protein>
    <submittedName>
        <fullName evidence="2">ATP-dependent DNA helicase PIF1-like</fullName>
    </submittedName>
</protein>
<evidence type="ECO:0000256" key="1">
    <source>
        <dbReference type="SAM" id="Phobius"/>
    </source>
</evidence>
<feature type="transmembrane region" description="Helical" evidence="1">
    <location>
        <begin position="141"/>
        <end position="166"/>
    </location>
</feature>
<comment type="caution">
    <text evidence="2">The sequence shown here is derived from an EMBL/GenBank/DDBJ whole genome shotgun (WGS) entry which is preliminary data.</text>
</comment>
<feature type="transmembrane region" description="Helical" evidence="1">
    <location>
        <begin position="100"/>
        <end position="121"/>
    </location>
</feature>
<sequence length="188" mass="22082">MTINNSQGQTLSNVGLYLRRSVFTHGQLYVAMSRVRNRSGLKVLICHSDGRDPNRTSNAVYKEEVHSLLERFWVAERERQGEEEGIQAEQSGKIKSELMILHLAFLFVLRLCILVLDNFYLGKQWEFWFAIKRRSLRTLTLVHFKLIRSTTAAKMMILSFSLAIMVERTFQSRREPFEECRRGKHERT</sequence>
<keyword evidence="2" id="KW-0378">Hydrolase</keyword>